<dbReference type="EMBL" id="JAACJN010000095">
    <property type="protein sequence ID" value="KAF5375762.1"/>
    <property type="molecule type" value="Genomic_DNA"/>
</dbReference>
<feature type="compositionally biased region" description="Polar residues" evidence="1">
    <location>
        <begin position="300"/>
        <end position="325"/>
    </location>
</feature>
<evidence type="ECO:0000313" key="3">
    <source>
        <dbReference type="Proteomes" id="UP000518752"/>
    </source>
</evidence>
<feature type="region of interest" description="Disordered" evidence="1">
    <location>
        <begin position="239"/>
        <end position="328"/>
    </location>
</feature>
<evidence type="ECO:0000256" key="1">
    <source>
        <dbReference type="SAM" id="MobiDB-lite"/>
    </source>
</evidence>
<organism evidence="2 3">
    <name type="scientific">Collybiopsis confluens</name>
    <dbReference type="NCBI Taxonomy" id="2823264"/>
    <lineage>
        <taxon>Eukaryota</taxon>
        <taxon>Fungi</taxon>
        <taxon>Dikarya</taxon>
        <taxon>Basidiomycota</taxon>
        <taxon>Agaricomycotina</taxon>
        <taxon>Agaricomycetes</taxon>
        <taxon>Agaricomycetidae</taxon>
        <taxon>Agaricales</taxon>
        <taxon>Marasmiineae</taxon>
        <taxon>Omphalotaceae</taxon>
        <taxon>Collybiopsis</taxon>
    </lineage>
</organism>
<feature type="region of interest" description="Disordered" evidence="1">
    <location>
        <begin position="25"/>
        <end position="49"/>
    </location>
</feature>
<dbReference type="OrthoDB" id="2854787at2759"/>
<name>A0A8H5H2Y7_9AGAR</name>
<feature type="compositionally biased region" description="Low complexity" evidence="1">
    <location>
        <begin position="29"/>
        <end position="49"/>
    </location>
</feature>
<feature type="compositionally biased region" description="Polar residues" evidence="1">
    <location>
        <begin position="250"/>
        <end position="266"/>
    </location>
</feature>
<accession>A0A8H5H2Y7</accession>
<reference evidence="2 3" key="1">
    <citation type="journal article" date="2020" name="ISME J.">
        <title>Uncovering the hidden diversity of litter-decomposition mechanisms in mushroom-forming fungi.</title>
        <authorList>
            <person name="Floudas D."/>
            <person name="Bentzer J."/>
            <person name="Ahren D."/>
            <person name="Johansson T."/>
            <person name="Persson P."/>
            <person name="Tunlid A."/>
        </authorList>
    </citation>
    <scope>NUCLEOTIDE SEQUENCE [LARGE SCALE GENOMIC DNA]</scope>
    <source>
        <strain evidence="2 3">CBS 406.79</strain>
    </source>
</reference>
<sequence>MYRQLNRNRYSYLFSTLPLAFRLPTRTEPPSGGMATSSGSGSGPGSASTETAYNKARLAVLKHAATQTLVVNGEYGIECWAQEFAEHRAKYKKISSILHSDDLPNGNKGIDIRVLTVLSEADAFIRARALSSWQGKWVDPHWRRAALEREQNERERRAEVVLESLEVEFDYTEGSDDGGATGVIAKVEETEDALGASPSPPPSARASRSKSGKAKMKSGPASKRATFTVLDAVEIKKPSTAKGFKPSGSDGPSTPVRSGSAITKSRFPSEQDKKTGPLRPPPPTSSSSSAPPARKRTRSQASLKNHSVSNLGLSSNPPQKYTSPPLTFKNKPKCDRCEKRKRECFTALNKLRCEACCRGKLACSLVSAAKRNERNLKRCASGNDKDEKNSHSHDEDGLEKSTSASGDEGLLSEEL</sequence>
<feature type="region of interest" description="Disordered" evidence="1">
    <location>
        <begin position="375"/>
        <end position="415"/>
    </location>
</feature>
<dbReference type="AlphaFoldDB" id="A0A8H5H2Y7"/>
<proteinExistence type="predicted"/>
<feature type="compositionally biased region" description="Basic residues" evidence="1">
    <location>
        <begin position="207"/>
        <end position="216"/>
    </location>
</feature>
<evidence type="ECO:0000313" key="2">
    <source>
        <dbReference type="EMBL" id="KAF5375762.1"/>
    </source>
</evidence>
<feature type="compositionally biased region" description="Basic and acidic residues" evidence="1">
    <location>
        <begin position="383"/>
        <end position="399"/>
    </location>
</feature>
<feature type="region of interest" description="Disordered" evidence="1">
    <location>
        <begin position="191"/>
        <end position="225"/>
    </location>
</feature>
<keyword evidence="3" id="KW-1185">Reference proteome</keyword>
<gene>
    <name evidence="2" type="ORF">D9757_009006</name>
</gene>
<dbReference type="Proteomes" id="UP000518752">
    <property type="component" value="Unassembled WGS sequence"/>
</dbReference>
<protein>
    <submittedName>
        <fullName evidence="2">Uncharacterized protein</fullName>
    </submittedName>
</protein>
<comment type="caution">
    <text evidence="2">The sequence shown here is derived from an EMBL/GenBank/DDBJ whole genome shotgun (WGS) entry which is preliminary data.</text>
</comment>